<organism evidence="5 6">
    <name type="scientific">Hyphomonas beringensis</name>
    <dbReference type="NCBI Taxonomy" id="1280946"/>
    <lineage>
        <taxon>Bacteria</taxon>
        <taxon>Pseudomonadati</taxon>
        <taxon>Pseudomonadota</taxon>
        <taxon>Alphaproteobacteria</taxon>
        <taxon>Hyphomonadales</taxon>
        <taxon>Hyphomonadaceae</taxon>
        <taxon>Hyphomonas</taxon>
    </lineage>
</organism>
<accession>A0A062UAL7</accession>
<name>A0A062UAL7_9PROT</name>
<reference evidence="5 6" key="1">
    <citation type="journal article" date="2014" name="Antonie Van Leeuwenhoek">
        <title>Hyphomonas beringensis sp. nov. and Hyphomonas chukchiensis sp. nov., isolated from surface seawater of the Bering Sea and Chukchi Sea.</title>
        <authorList>
            <person name="Li C."/>
            <person name="Lai Q."/>
            <person name="Li G."/>
            <person name="Dong C."/>
            <person name="Wang J."/>
            <person name="Liao Y."/>
            <person name="Shao Z."/>
        </authorList>
    </citation>
    <scope>NUCLEOTIDE SEQUENCE [LARGE SCALE GENOMIC DNA]</scope>
    <source>
        <strain evidence="5 6">25B14_1</strain>
    </source>
</reference>
<dbReference type="SUPFAM" id="SSF51735">
    <property type="entry name" value="NAD(P)-binding Rossmann-fold domains"/>
    <property type="match status" value="1"/>
</dbReference>
<dbReference type="Pfam" id="PF00106">
    <property type="entry name" value="adh_short"/>
    <property type="match status" value="1"/>
</dbReference>
<dbReference type="PRINTS" id="PR00081">
    <property type="entry name" value="GDHRDH"/>
</dbReference>
<dbReference type="STRING" id="1280946.HY29_13220"/>
<evidence type="ECO:0000259" key="4">
    <source>
        <dbReference type="SMART" id="SM00822"/>
    </source>
</evidence>
<keyword evidence="6" id="KW-1185">Reference proteome</keyword>
<evidence type="ECO:0000256" key="3">
    <source>
        <dbReference type="RuleBase" id="RU000363"/>
    </source>
</evidence>
<dbReference type="PANTHER" id="PTHR45024:SF2">
    <property type="entry name" value="SCP2 DOMAIN-CONTAINING PROTEIN"/>
    <property type="match status" value="1"/>
</dbReference>
<dbReference type="Proteomes" id="UP000027037">
    <property type="component" value="Unassembled WGS sequence"/>
</dbReference>
<dbReference type="Gene3D" id="3.40.50.720">
    <property type="entry name" value="NAD(P)-binding Rossmann-like Domain"/>
    <property type="match status" value="1"/>
</dbReference>
<proteinExistence type="inferred from homology"/>
<evidence type="ECO:0000313" key="6">
    <source>
        <dbReference type="Proteomes" id="UP000027037"/>
    </source>
</evidence>
<dbReference type="InterPro" id="IPR002347">
    <property type="entry name" value="SDR_fam"/>
</dbReference>
<dbReference type="InterPro" id="IPR020904">
    <property type="entry name" value="Sc_DH/Rdtase_CS"/>
</dbReference>
<dbReference type="eggNOG" id="COG1028">
    <property type="taxonomic scope" value="Bacteria"/>
</dbReference>
<evidence type="ECO:0000313" key="5">
    <source>
        <dbReference type="EMBL" id="KCZ54753.1"/>
    </source>
</evidence>
<evidence type="ECO:0000256" key="2">
    <source>
        <dbReference type="ARBA" id="ARBA00023002"/>
    </source>
</evidence>
<dbReference type="GO" id="GO:0016491">
    <property type="term" value="F:oxidoreductase activity"/>
    <property type="evidence" value="ECO:0007669"/>
    <property type="project" value="UniProtKB-KW"/>
</dbReference>
<dbReference type="PRINTS" id="PR00080">
    <property type="entry name" value="SDRFAMILY"/>
</dbReference>
<dbReference type="InterPro" id="IPR051687">
    <property type="entry name" value="Peroxisomal_Beta-Oxidation"/>
</dbReference>
<keyword evidence="2" id="KW-0560">Oxidoreductase</keyword>
<dbReference type="PANTHER" id="PTHR45024">
    <property type="entry name" value="DEHYDROGENASES, SHORT CHAIN"/>
    <property type="match status" value="1"/>
</dbReference>
<dbReference type="SMART" id="SM00822">
    <property type="entry name" value="PKS_KR"/>
    <property type="match status" value="1"/>
</dbReference>
<sequence>MTDGRVVIVTGGGKGLGRAFALDLARQGCRIVVNNRIRDGQENSAEQVVNEIAEAGGQAVTETSDVTAPDAGERMIARARDAFGRLDAIVFNAGISGDAARFHEMSPENFETVMRTNFDAVVRMTREALPQLRQSGSGRFVYVSSSAGLYGVRGRAPYAASKGALRAFALNMAIEEARHGIRSNLVLPYASTRMTGAEAAEQQEGLLSPASIAPFVSWLASDACDLNGTEWIAGAGFVRQVRALESTGARLPQAGEDLAAWYQDNAVSLEGFGPDHTMAANAEDAFERFLTHLKSQ</sequence>
<dbReference type="InterPro" id="IPR057326">
    <property type="entry name" value="KR_dom"/>
</dbReference>
<comment type="caution">
    <text evidence="5">The sequence shown here is derived from an EMBL/GenBank/DDBJ whole genome shotgun (WGS) entry which is preliminary data.</text>
</comment>
<dbReference type="PROSITE" id="PS00061">
    <property type="entry name" value="ADH_SHORT"/>
    <property type="match status" value="1"/>
</dbReference>
<dbReference type="AlphaFoldDB" id="A0A062UAL7"/>
<gene>
    <name evidence="5" type="ORF">HY29_13220</name>
</gene>
<evidence type="ECO:0000256" key="1">
    <source>
        <dbReference type="ARBA" id="ARBA00006484"/>
    </source>
</evidence>
<dbReference type="OrthoDB" id="9804774at2"/>
<feature type="domain" description="Ketoreductase" evidence="4">
    <location>
        <begin position="5"/>
        <end position="203"/>
    </location>
</feature>
<comment type="similarity">
    <text evidence="1 3">Belongs to the short-chain dehydrogenases/reductases (SDR) family.</text>
</comment>
<dbReference type="EMBL" id="AWFF01000034">
    <property type="protein sequence ID" value="KCZ54753.1"/>
    <property type="molecule type" value="Genomic_DNA"/>
</dbReference>
<dbReference type="RefSeq" id="WP_034795468.1">
    <property type="nucleotide sequence ID" value="NZ_AWFF01000034.1"/>
</dbReference>
<protein>
    <recommendedName>
        <fullName evidence="4">Ketoreductase domain-containing protein</fullName>
    </recommendedName>
</protein>
<dbReference type="PATRIC" id="fig|1280946.3.peg.1654"/>
<dbReference type="InterPro" id="IPR036291">
    <property type="entry name" value="NAD(P)-bd_dom_sf"/>
</dbReference>